<dbReference type="AlphaFoldDB" id="A0A2T3B142"/>
<name>A0A2T3B142_AMORE</name>
<protein>
    <submittedName>
        <fullName evidence="2">Uncharacterized protein</fullName>
    </submittedName>
</protein>
<dbReference type="RefSeq" id="XP_024720636.1">
    <property type="nucleotide sequence ID" value="XM_024865656.1"/>
</dbReference>
<organism evidence="2 3">
    <name type="scientific">Amorphotheca resinae ATCC 22711</name>
    <dbReference type="NCBI Taxonomy" id="857342"/>
    <lineage>
        <taxon>Eukaryota</taxon>
        <taxon>Fungi</taxon>
        <taxon>Dikarya</taxon>
        <taxon>Ascomycota</taxon>
        <taxon>Pezizomycotina</taxon>
        <taxon>Leotiomycetes</taxon>
        <taxon>Helotiales</taxon>
        <taxon>Amorphothecaceae</taxon>
        <taxon>Amorphotheca</taxon>
    </lineage>
</organism>
<feature type="compositionally biased region" description="Basic residues" evidence="1">
    <location>
        <begin position="147"/>
        <end position="159"/>
    </location>
</feature>
<keyword evidence="3" id="KW-1185">Reference proteome</keyword>
<proteinExistence type="predicted"/>
<reference evidence="2 3" key="1">
    <citation type="journal article" date="2018" name="New Phytol.">
        <title>Comparative genomics and transcriptomics depict ericoid mycorrhizal fungi as versatile saprotrophs and plant mutualists.</title>
        <authorList>
            <person name="Martino E."/>
            <person name="Morin E."/>
            <person name="Grelet G.A."/>
            <person name="Kuo A."/>
            <person name="Kohler A."/>
            <person name="Daghino S."/>
            <person name="Barry K.W."/>
            <person name="Cichocki N."/>
            <person name="Clum A."/>
            <person name="Dockter R.B."/>
            <person name="Hainaut M."/>
            <person name="Kuo R.C."/>
            <person name="LaButti K."/>
            <person name="Lindahl B.D."/>
            <person name="Lindquist E.A."/>
            <person name="Lipzen A."/>
            <person name="Khouja H.R."/>
            <person name="Magnuson J."/>
            <person name="Murat C."/>
            <person name="Ohm R.A."/>
            <person name="Singer S.W."/>
            <person name="Spatafora J.W."/>
            <person name="Wang M."/>
            <person name="Veneault-Fourrey C."/>
            <person name="Henrissat B."/>
            <person name="Grigoriev I.V."/>
            <person name="Martin F.M."/>
            <person name="Perotto S."/>
        </authorList>
    </citation>
    <scope>NUCLEOTIDE SEQUENCE [LARGE SCALE GENOMIC DNA]</scope>
    <source>
        <strain evidence="2 3">ATCC 22711</strain>
    </source>
</reference>
<feature type="region of interest" description="Disordered" evidence="1">
    <location>
        <begin position="127"/>
        <end position="159"/>
    </location>
</feature>
<accession>A0A2T3B142</accession>
<dbReference type="OrthoDB" id="3561869at2759"/>
<evidence type="ECO:0000256" key="1">
    <source>
        <dbReference type="SAM" id="MobiDB-lite"/>
    </source>
</evidence>
<dbReference type="EMBL" id="KZ679011">
    <property type="protein sequence ID" value="PSS18284.1"/>
    <property type="molecule type" value="Genomic_DNA"/>
</dbReference>
<dbReference type="Proteomes" id="UP000241818">
    <property type="component" value="Unassembled WGS sequence"/>
</dbReference>
<gene>
    <name evidence="2" type="ORF">M430DRAFT_275715</name>
</gene>
<evidence type="ECO:0000313" key="3">
    <source>
        <dbReference type="Proteomes" id="UP000241818"/>
    </source>
</evidence>
<feature type="region of interest" description="Disordered" evidence="1">
    <location>
        <begin position="61"/>
        <end position="106"/>
    </location>
</feature>
<feature type="compositionally biased region" description="Basic and acidic residues" evidence="1">
    <location>
        <begin position="66"/>
        <end position="80"/>
    </location>
</feature>
<sequence>MHPRRERSQQLSYQSSREISAIIYTSHPISPSAPGAQPGYVMTQIKTWALTGDADTFRKGAAAHRNGRDWAKRQRDDAIKHAQNAARHTAVASSLEDSSGLSFTSEGSAAETIANSQKTILNLDDNLPLSYESDTSADELSEEFHNLKRPRSHSPRKKQ</sequence>
<evidence type="ECO:0000313" key="2">
    <source>
        <dbReference type="EMBL" id="PSS18284.1"/>
    </source>
</evidence>
<dbReference type="InParanoid" id="A0A2T3B142"/>
<dbReference type="GeneID" id="36573737"/>
<dbReference type="STRING" id="857342.A0A2T3B142"/>
<feature type="compositionally biased region" description="Polar residues" evidence="1">
    <location>
        <begin position="91"/>
        <end position="106"/>
    </location>
</feature>